<dbReference type="Proteomes" id="UP001595812">
    <property type="component" value="Unassembled WGS sequence"/>
</dbReference>
<dbReference type="SUPFAM" id="SSF53448">
    <property type="entry name" value="Nucleotide-diphospho-sugar transferases"/>
    <property type="match status" value="1"/>
</dbReference>
<keyword evidence="4" id="KW-0472">Membrane</keyword>
<keyword evidence="3 6" id="KW-0808">Transferase</keyword>
<dbReference type="Pfam" id="PF00535">
    <property type="entry name" value="Glycos_transf_2"/>
    <property type="match status" value="1"/>
</dbReference>
<comment type="similarity">
    <text evidence="1">Belongs to the glycosyltransferase 2 family.</text>
</comment>
<dbReference type="EMBL" id="JBHSAT010000004">
    <property type="protein sequence ID" value="MFC3876968.1"/>
    <property type="molecule type" value="Genomic_DNA"/>
</dbReference>
<evidence type="ECO:0000256" key="3">
    <source>
        <dbReference type="ARBA" id="ARBA00022679"/>
    </source>
</evidence>
<accession>A0ABV8AG73</accession>
<gene>
    <name evidence="6" type="ORF">ACFOSX_06950</name>
</gene>
<organism evidence="6 7">
    <name type="scientific">Winogradskyella maritima</name>
    <dbReference type="NCBI Taxonomy" id="1517766"/>
    <lineage>
        <taxon>Bacteria</taxon>
        <taxon>Pseudomonadati</taxon>
        <taxon>Bacteroidota</taxon>
        <taxon>Flavobacteriia</taxon>
        <taxon>Flavobacteriales</taxon>
        <taxon>Flavobacteriaceae</taxon>
        <taxon>Winogradskyella</taxon>
    </lineage>
</organism>
<evidence type="ECO:0000313" key="7">
    <source>
        <dbReference type="Proteomes" id="UP001595812"/>
    </source>
</evidence>
<proteinExistence type="inferred from homology"/>
<name>A0ABV8AG73_9FLAO</name>
<dbReference type="InterPro" id="IPR001173">
    <property type="entry name" value="Glyco_trans_2-like"/>
</dbReference>
<evidence type="ECO:0000313" key="6">
    <source>
        <dbReference type="EMBL" id="MFC3876968.1"/>
    </source>
</evidence>
<dbReference type="PANTHER" id="PTHR43630">
    <property type="entry name" value="POLY-BETA-1,6-N-ACETYL-D-GLUCOSAMINE SYNTHASE"/>
    <property type="match status" value="1"/>
</dbReference>
<evidence type="ECO:0000256" key="1">
    <source>
        <dbReference type="ARBA" id="ARBA00006739"/>
    </source>
</evidence>
<keyword evidence="7" id="KW-1185">Reference proteome</keyword>
<reference evidence="7" key="1">
    <citation type="journal article" date="2019" name="Int. J. Syst. Evol. Microbiol.">
        <title>The Global Catalogue of Microorganisms (GCM) 10K type strain sequencing project: providing services to taxonomists for standard genome sequencing and annotation.</title>
        <authorList>
            <consortium name="The Broad Institute Genomics Platform"/>
            <consortium name="The Broad Institute Genome Sequencing Center for Infectious Disease"/>
            <person name="Wu L."/>
            <person name="Ma J."/>
        </authorList>
    </citation>
    <scope>NUCLEOTIDE SEQUENCE [LARGE SCALE GENOMIC DNA]</scope>
    <source>
        <strain evidence="7">CECT 8979</strain>
    </source>
</reference>
<feature type="transmembrane region" description="Helical" evidence="4">
    <location>
        <begin position="6"/>
        <end position="28"/>
    </location>
</feature>
<keyword evidence="4" id="KW-1133">Transmembrane helix</keyword>
<evidence type="ECO:0000256" key="2">
    <source>
        <dbReference type="ARBA" id="ARBA00022676"/>
    </source>
</evidence>
<keyword evidence="2 6" id="KW-0328">Glycosyltransferase</keyword>
<feature type="transmembrane region" description="Helical" evidence="4">
    <location>
        <begin position="337"/>
        <end position="362"/>
    </location>
</feature>
<dbReference type="Gene3D" id="3.90.550.10">
    <property type="entry name" value="Spore Coat Polysaccharide Biosynthesis Protein SpsA, Chain A"/>
    <property type="match status" value="1"/>
</dbReference>
<dbReference type="InterPro" id="IPR029044">
    <property type="entry name" value="Nucleotide-diphossugar_trans"/>
</dbReference>
<comment type="caution">
    <text evidence="6">The sequence shown here is derived from an EMBL/GenBank/DDBJ whole genome shotgun (WGS) entry which is preliminary data.</text>
</comment>
<evidence type="ECO:0000256" key="4">
    <source>
        <dbReference type="SAM" id="Phobius"/>
    </source>
</evidence>
<dbReference type="RefSeq" id="WP_386098374.1">
    <property type="nucleotide sequence ID" value="NZ_JBHSAT010000004.1"/>
</dbReference>
<keyword evidence="4" id="KW-0812">Transmembrane</keyword>
<dbReference type="PANTHER" id="PTHR43630:SF1">
    <property type="entry name" value="POLY-BETA-1,6-N-ACETYL-D-GLUCOSAMINE SYNTHASE"/>
    <property type="match status" value="1"/>
</dbReference>
<feature type="domain" description="Glycosyltransferase 2-like" evidence="5">
    <location>
        <begin position="45"/>
        <end position="210"/>
    </location>
</feature>
<dbReference type="EC" id="2.4.-.-" evidence="6"/>
<evidence type="ECO:0000259" key="5">
    <source>
        <dbReference type="Pfam" id="PF00535"/>
    </source>
</evidence>
<protein>
    <submittedName>
        <fullName evidence="6">Glycosyltransferase</fullName>
        <ecNumber evidence="6">2.4.-.-</ecNumber>
    </submittedName>
</protein>
<dbReference type="GO" id="GO:0016757">
    <property type="term" value="F:glycosyltransferase activity"/>
    <property type="evidence" value="ECO:0007669"/>
    <property type="project" value="UniProtKB-KW"/>
</dbReference>
<sequence>MTLLSLLFYSFVAVVALQVIYYSFYLIYFPSEKTSERKQHSIPVSVIVCAKNESENLKKLIPLLLEQDHPNFELVLINDDSFDDTLEIIEQFEARHANIKCVNVKSIDKFWGNKKYALTLGIKASKNDFLLFTDADCQPRSHRWISEMSSHFSNQKAIVLGYGAYRKKKGLLNALIRFETVLTAIQYFSYAKAGLTYMGVGRNLAYRKELFFKHSGFMNHMELRSGDDDLFINEASDSKNTAICLSPEGFTESQPKTNFKSWFYQKRRHVSTAKHYKGKHKCLLGLFYLSQVLFWVLGIALVCTLYLWPVVLGLIGFRFILQITTWALASKRLKEKLLWVFAPILEPFLIAIQFCIFIANLISKPLYWK</sequence>